<reference evidence="2" key="1">
    <citation type="journal article" date="2023" name="Front. Plant Sci.">
        <title>Chromosomal-level genome assembly of Melastoma candidum provides insights into trichome evolution.</title>
        <authorList>
            <person name="Zhong Y."/>
            <person name="Wu W."/>
            <person name="Sun C."/>
            <person name="Zou P."/>
            <person name="Liu Y."/>
            <person name="Dai S."/>
            <person name="Zhou R."/>
        </authorList>
    </citation>
    <scope>NUCLEOTIDE SEQUENCE [LARGE SCALE GENOMIC DNA]</scope>
</reference>
<accession>A0ACB9N2I6</accession>
<proteinExistence type="predicted"/>
<comment type="caution">
    <text evidence="1">The sequence shown here is derived from an EMBL/GenBank/DDBJ whole genome shotgun (WGS) entry which is preliminary data.</text>
</comment>
<sequence>MALEVYWYDFICFGIVGVAVLGSLVIIWWKERYFQIGDAGLYQWLLAGRAEQNGGSSPAGDSSREELGSGVLPKSHVGTSQLWCSCWKGVQPGWLLGTRVVSFLIMAGLLFWDYEDYGYSVFMYYTEWTFGLVMIYFAVGSVVSAYGCWLYYFPSPYLETIANGFSRQDMEDGANGPTITSREEEINGAKLMQLYTQKQILERAGFWGYLMQIVFQAAAGAVVFTDIIFWCLIVPFLSTVRLGLNPLMGCMHTMNAFFILLDTSLNSLSFPWFRISYFVLWTAIYVIVQWVIHACGYTSWPYPFLVLSTPWAPLWYFCLAVISLPCYVIYALIVRAKYNLFPKWFHQSFVKIC</sequence>
<name>A0ACB9N2I6_9MYRT</name>
<protein>
    <submittedName>
        <fullName evidence="1">Uncharacterized protein</fullName>
    </submittedName>
</protein>
<evidence type="ECO:0000313" key="1">
    <source>
        <dbReference type="EMBL" id="KAI4329824.1"/>
    </source>
</evidence>
<keyword evidence="2" id="KW-1185">Reference proteome</keyword>
<dbReference type="EMBL" id="CM042887">
    <property type="protein sequence ID" value="KAI4329824.1"/>
    <property type="molecule type" value="Genomic_DNA"/>
</dbReference>
<gene>
    <name evidence="1" type="ORF">MLD38_028167</name>
</gene>
<evidence type="ECO:0000313" key="2">
    <source>
        <dbReference type="Proteomes" id="UP001057402"/>
    </source>
</evidence>
<dbReference type="Proteomes" id="UP001057402">
    <property type="component" value="Chromosome 8"/>
</dbReference>
<organism evidence="1 2">
    <name type="scientific">Melastoma candidum</name>
    <dbReference type="NCBI Taxonomy" id="119954"/>
    <lineage>
        <taxon>Eukaryota</taxon>
        <taxon>Viridiplantae</taxon>
        <taxon>Streptophyta</taxon>
        <taxon>Embryophyta</taxon>
        <taxon>Tracheophyta</taxon>
        <taxon>Spermatophyta</taxon>
        <taxon>Magnoliopsida</taxon>
        <taxon>eudicotyledons</taxon>
        <taxon>Gunneridae</taxon>
        <taxon>Pentapetalae</taxon>
        <taxon>rosids</taxon>
        <taxon>malvids</taxon>
        <taxon>Myrtales</taxon>
        <taxon>Melastomataceae</taxon>
        <taxon>Melastomatoideae</taxon>
        <taxon>Melastomateae</taxon>
        <taxon>Melastoma</taxon>
    </lineage>
</organism>